<comment type="similarity">
    <text evidence="1">Belongs to the unc-93 family.</text>
</comment>
<evidence type="ECO:0000256" key="2">
    <source>
        <dbReference type="SAM" id="MobiDB-lite"/>
    </source>
</evidence>
<feature type="region of interest" description="Disordered" evidence="2">
    <location>
        <begin position="1"/>
        <end position="75"/>
    </location>
</feature>
<gene>
    <name evidence="4" type="ORF">DBRI00130_LOCUS1269</name>
</gene>
<name>A0A6V2AER2_9STRA</name>
<feature type="compositionally biased region" description="Polar residues" evidence="2">
    <location>
        <begin position="27"/>
        <end position="42"/>
    </location>
</feature>
<proteinExistence type="inferred from homology"/>
<evidence type="ECO:0000313" key="4">
    <source>
        <dbReference type="EMBL" id="CAE4580393.1"/>
    </source>
</evidence>
<protein>
    <recommendedName>
        <fullName evidence="5">Major facilitator superfamily (MFS) profile domain-containing protein</fullName>
    </recommendedName>
</protein>
<feature type="transmembrane region" description="Helical" evidence="3">
    <location>
        <begin position="321"/>
        <end position="340"/>
    </location>
</feature>
<feature type="compositionally biased region" description="Low complexity" evidence="2">
    <location>
        <begin position="1"/>
        <end position="26"/>
    </location>
</feature>
<sequence>MRGKTIAIPIIDDSSDDASNNTSPTSLDNETPTTNKNESYGQKRSKLVPTPPPSSSRSLLSNSRSTSSFSRTGGGHHHTRIIVEIGKKDKTLTNFLLLSVLYAISHSTFLTFMGVATSEFGDLGARSNGIVFFTYGLSAVMGATYVVKTYGARNSLLIGFNIANIYLSCITVASMGVLSPLLKGPVVIFGSVAGGVALGIAWTAQGAYFARAAREYTSIPSNNTILPHEATSMFAAIFSFAVFLGEAFFRILPTFLVEQYHVSWTIIFGSYTVCSVIAAFGYVYVHEYQPTEEELEHLYDSAFTKATAAWRLFWEDDKMKYMTGLNAIYGFMSAFMLSFVNGEVVRQSFPQHDTSSTVSILLTVTSAVAALTSLIVDDVSHYIGKGLVVVSGICAYYIIVFLFVIHPELNNWGWSGLIPIFVLNGVARSVFESTLRSEFADFFPYEPEGAFANIPFQNGLFAAVGFFLSISFTCKFQDDYCVEYQDGDLHNTLAFELICMTIALLAILGHWRASNLFEQERFEEEKESLSRTDEVKLALV</sequence>
<evidence type="ECO:0008006" key="5">
    <source>
        <dbReference type="Google" id="ProtNLM"/>
    </source>
</evidence>
<reference evidence="4" key="1">
    <citation type="submission" date="2021-01" db="EMBL/GenBank/DDBJ databases">
        <authorList>
            <person name="Corre E."/>
            <person name="Pelletier E."/>
            <person name="Niang G."/>
            <person name="Scheremetjew M."/>
            <person name="Finn R."/>
            <person name="Kale V."/>
            <person name="Holt S."/>
            <person name="Cochrane G."/>
            <person name="Meng A."/>
            <person name="Brown T."/>
            <person name="Cohen L."/>
        </authorList>
    </citation>
    <scope>NUCLEOTIDE SEQUENCE</scope>
    <source>
        <strain evidence="4">GSO104</strain>
    </source>
</reference>
<keyword evidence="3" id="KW-0472">Membrane</keyword>
<dbReference type="InterPro" id="IPR036259">
    <property type="entry name" value="MFS_trans_sf"/>
</dbReference>
<feature type="transmembrane region" description="Helical" evidence="3">
    <location>
        <begin position="451"/>
        <end position="472"/>
    </location>
</feature>
<feature type="compositionally biased region" description="Low complexity" evidence="2">
    <location>
        <begin position="55"/>
        <end position="71"/>
    </location>
</feature>
<dbReference type="InterPro" id="IPR051951">
    <property type="entry name" value="UNC-93_regulatory"/>
</dbReference>
<feature type="transmembrane region" description="Helical" evidence="3">
    <location>
        <begin position="360"/>
        <end position="379"/>
    </location>
</feature>
<feature type="transmembrane region" description="Helical" evidence="3">
    <location>
        <begin position="159"/>
        <end position="182"/>
    </location>
</feature>
<feature type="transmembrane region" description="Helical" evidence="3">
    <location>
        <begin position="231"/>
        <end position="252"/>
    </location>
</feature>
<accession>A0A6V2AER2</accession>
<feature type="transmembrane region" description="Helical" evidence="3">
    <location>
        <begin position="386"/>
        <end position="406"/>
    </location>
</feature>
<feature type="transmembrane region" description="Helical" evidence="3">
    <location>
        <begin position="264"/>
        <end position="285"/>
    </location>
</feature>
<keyword evidence="3" id="KW-0812">Transmembrane</keyword>
<dbReference type="SUPFAM" id="SSF103473">
    <property type="entry name" value="MFS general substrate transporter"/>
    <property type="match status" value="1"/>
</dbReference>
<dbReference type="PANTHER" id="PTHR19444">
    <property type="entry name" value="UNC-93 RELATED"/>
    <property type="match status" value="1"/>
</dbReference>
<feature type="transmembrane region" description="Helical" evidence="3">
    <location>
        <begin position="188"/>
        <end position="210"/>
    </location>
</feature>
<evidence type="ECO:0000256" key="1">
    <source>
        <dbReference type="ARBA" id="ARBA00009172"/>
    </source>
</evidence>
<dbReference type="PANTHER" id="PTHR19444:SF13">
    <property type="entry name" value="PROTEIN UNC-93 HOMOLOG A"/>
    <property type="match status" value="1"/>
</dbReference>
<feature type="transmembrane region" description="Helical" evidence="3">
    <location>
        <begin position="492"/>
        <end position="511"/>
    </location>
</feature>
<dbReference type="AlphaFoldDB" id="A0A6V2AER2"/>
<keyword evidence="3" id="KW-1133">Transmembrane helix</keyword>
<feature type="transmembrane region" description="Helical" evidence="3">
    <location>
        <begin position="129"/>
        <end position="147"/>
    </location>
</feature>
<dbReference type="EMBL" id="HBNS01001582">
    <property type="protein sequence ID" value="CAE4580393.1"/>
    <property type="molecule type" value="Transcribed_RNA"/>
</dbReference>
<evidence type="ECO:0000256" key="3">
    <source>
        <dbReference type="SAM" id="Phobius"/>
    </source>
</evidence>
<dbReference type="Gene3D" id="1.20.1250.20">
    <property type="entry name" value="MFS general substrate transporter like domains"/>
    <property type="match status" value="1"/>
</dbReference>
<organism evidence="4">
    <name type="scientific">Ditylum brightwellii</name>
    <dbReference type="NCBI Taxonomy" id="49249"/>
    <lineage>
        <taxon>Eukaryota</taxon>
        <taxon>Sar</taxon>
        <taxon>Stramenopiles</taxon>
        <taxon>Ochrophyta</taxon>
        <taxon>Bacillariophyta</taxon>
        <taxon>Mediophyceae</taxon>
        <taxon>Lithodesmiophycidae</taxon>
        <taxon>Lithodesmiales</taxon>
        <taxon>Lithodesmiaceae</taxon>
        <taxon>Ditylum</taxon>
    </lineage>
</organism>
<feature type="transmembrane region" description="Helical" evidence="3">
    <location>
        <begin position="95"/>
        <end position="117"/>
    </location>
</feature>